<dbReference type="WBParaSite" id="SSLN_0001180501-mRNA-1">
    <property type="protein sequence ID" value="SSLN_0001180501-mRNA-1"/>
    <property type="gene ID" value="SSLN_0001180501"/>
</dbReference>
<accession>A0A183T4H1</accession>
<evidence type="ECO:0000313" key="1">
    <source>
        <dbReference type="EMBL" id="VDL97754.1"/>
    </source>
</evidence>
<gene>
    <name evidence="1" type="ORF">SSLN_LOCUS11369</name>
</gene>
<organism evidence="3">
    <name type="scientific">Schistocephalus solidus</name>
    <name type="common">Tapeworm</name>
    <dbReference type="NCBI Taxonomy" id="70667"/>
    <lineage>
        <taxon>Eukaryota</taxon>
        <taxon>Metazoa</taxon>
        <taxon>Spiralia</taxon>
        <taxon>Lophotrochozoa</taxon>
        <taxon>Platyhelminthes</taxon>
        <taxon>Cestoda</taxon>
        <taxon>Eucestoda</taxon>
        <taxon>Diphyllobothriidea</taxon>
        <taxon>Diphyllobothriidae</taxon>
        <taxon>Schistocephalus</taxon>
    </lineage>
</organism>
<name>A0A183T4H1_SCHSO</name>
<dbReference type="AlphaFoldDB" id="A0A183T4H1"/>
<evidence type="ECO:0000313" key="2">
    <source>
        <dbReference type="Proteomes" id="UP000275846"/>
    </source>
</evidence>
<evidence type="ECO:0000313" key="3">
    <source>
        <dbReference type="WBParaSite" id="SSLN_0001180501-mRNA-1"/>
    </source>
</evidence>
<protein>
    <submittedName>
        <fullName evidence="1 3">Uncharacterized protein</fullName>
    </submittedName>
</protein>
<reference evidence="1 2" key="2">
    <citation type="submission" date="2018-11" db="EMBL/GenBank/DDBJ databases">
        <authorList>
            <consortium name="Pathogen Informatics"/>
        </authorList>
    </citation>
    <scope>NUCLEOTIDE SEQUENCE [LARGE SCALE GENOMIC DNA]</scope>
    <source>
        <strain evidence="1 2">NST_G2</strain>
    </source>
</reference>
<sequence>MQCNKTPTTSTSTPTNTYTVILASKLTEAISGQTSDAPLSSTTSNILPATTPWPVTAVTTTYITFATPTTAETTYNDPNLTCTTIRLVLTCQSTVS</sequence>
<dbReference type="EMBL" id="UYSU01036475">
    <property type="protein sequence ID" value="VDL97754.1"/>
    <property type="molecule type" value="Genomic_DNA"/>
</dbReference>
<reference evidence="3" key="1">
    <citation type="submission" date="2016-06" db="UniProtKB">
        <authorList>
            <consortium name="WormBaseParasite"/>
        </authorList>
    </citation>
    <scope>IDENTIFICATION</scope>
</reference>
<keyword evidence="2" id="KW-1185">Reference proteome</keyword>
<proteinExistence type="predicted"/>
<dbReference type="Proteomes" id="UP000275846">
    <property type="component" value="Unassembled WGS sequence"/>
</dbReference>